<dbReference type="PROSITE" id="PS00075">
    <property type="entry name" value="DHFR_1"/>
    <property type="match status" value="1"/>
</dbReference>
<keyword evidence="6" id="KW-0489">Methyltransferase</keyword>
<evidence type="ECO:0000256" key="1">
    <source>
        <dbReference type="ARBA" id="ARBA00004903"/>
    </source>
</evidence>
<comment type="caution">
    <text evidence="14">The sequence shown here is derived from an EMBL/GenBank/DDBJ whole genome shotgun (WGS) entry which is preliminary data.</text>
</comment>
<dbReference type="PROSITE" id="PS51330">
    <property type="entry name" value="DHFR_2"/>
    <property type="match status" value="1"/>
</dbReference>
<dbReference type="PANTHER" id="PTHR48069:SF3">
    <property type="entry name" value="DIHYDROFOLATE REDUCTASE"/>
    <property type="match status" value="1"/>
</dbReference>
<dbReference type="SUPFAM" id="SSF53597">
    <property type="entry name" value="Dihydrofolate reductase-like"/>
    <property type="match status" value="1"/>
</dbReference>
<dbReference type="GO" id="GO:0046654">
    <property type="term" value="P:tetrahydrofolate biosynthetic process"/>
    <property type="evidence" value="ECO:0007669"/>
    <property type="project" value="UniProtKB-UniPathway"/>
</dbReference>
<keyword evidence="7" id="KW-0808">Transferase</keyword>
<dbReference type="UniPathway" id="UPA00077">
    <property type="reaction ID" value="UER00158"/>
</dbReference>
<evidence type="ECO:0000256" key="11">
    <source>
        <dbReference type="ARBA" id="ARBA00025154"/>
    </source>
</evidence>
<dbReference type="GO" id="GO:0009165">
    <property type="term" value="P:nucleotide biosynthetic process"/>
    <property type="evidence" value="ECO:0007669"/>
    <property type="project" value="UniProtKB-KW"/>
</dbReference>
<gene>
    <name evidence="14" type="ORF">FGO68_gene7406</name>
</gene>
<evidence type="ECO:0000256" key="7">
    <source>
        <dbReference type="ARBA" id="ARBA00022679"/>
    </source>
</evidence>
<dbReference type="GO" id="GO:0005739">
    <property type="term" value="C:mitochondrion"/>
    <property type="evidence" value="ECO:0007669"/>
    <property type="project" value="TreeGrafter"/>
</dbReference>
<dbReference type="EC" id="2.1.1.45" evidence="2"/>
<feature type="domain" description="DHFR" evidence="13">
    <location>
        <begin position="25"/>
        <end position="207"/>
    </location>
</feature>
<dbReference type="EC" id="1.5.1.3" evidence="3"/>
<dbReference type="InterPro" id="IPR012259">
    <property type="entry name" value="DHFR"/>
</dbReference>
<comment type="similarity">
    <text evidence="12">Belongs to the dihydrofolate reductase family.</text>
</comment>
<dbReference type="GO" id="GO:0046452">
    <property type="term" value="P:dihydrofolate metabolic process"/>
    <property type="evidence" value="ECO:0007669"/>
    <property type="project" value="TreeGrafter"/>
</dbReference>
<organism evidence="14 15">
    <name type="scientific">Halteria grandinella</name>
    <dbReference type="NCBI Taxonomy" id="5974"/>
    <lineage>
        <taxon>Eukaryota</taxon>
        <taxon>Sar</taxon>
        <taxon>Alveolata</taxon>
        <taxon>Ciliophora</taxon>
        <taxon>Intramacronucleata</taxon>
        <taxon>Spirotrichea</taxon>
        <taxon>Stichotrichia</taxon>
        <taxon>Sporadotrichida</taxon>
        <taxon>Halteriidae</taxon>
        <taxon>Halteria</taxon>
    </lineage>
</organism>
<comment type="function">
    <text evidence="11">Bifunctional enzyme. Involved in de novo dTMP biosynthesis. Key enzyme in folate metabolism. Catalyzes an essential reaction for de novo glycine and purine synthesis, DNA precursor synthesis, and for the conversion of dUMP to dTMP.</text>
</comment>
<dbReference type="PANTHER" id="PTHR48069">
    <property type="entry name" value="DIHYDROFOLATE REDUCTASE"/>
    <property type="match status" value="1"/>
</dbReference>
<dbReference type="Proteomes" id="UP000785679">
    <property type="component" value="Unassembled WGS sequence"/>
</dbReference>
<comment type="pathway">
    <text evidence="1">Cofactor biosynthesis; tetrahydrofolate biosynthesis; 5,6,7,8-tetrahydrofolate from 7,8-dihydrofolate: step 1/1.</text>
</comment>
<reference evidence="14" key="1">
    <citation type="submission" date="2019-06" db="EMBL/GenBank/DDBJ databases">
        <authorList>
            <person name="Zheng W."/>
        </authorList>
    </citation>
    <scope>NUCLEOTIDE SEQUENCE</scope>
    <source>
        <strain evidence="14">QDHG01</strain>
    </source>
</reference>
<dbReference type="AlphaFoldDB" id="A0A8J8NL70"/>
<keyword evidence="10" id="KW-0560">Oxidoreductase</keyword>
<evidence type="ECO:0000313" key="15">
    <source>
        <dbReference type="Proteomes" id="UP000785679"/>
    </source>
</evidence>
<dbReference type="GO" id="GO:0046655">
    <property type="term" value="P:folic acid metabolic process"/>
    <property type="evidence" value="ECO:0007669"/>
    <property type="project" value="TreeGrafter"/>
</dbReference>
<name>A0A8J8NL70_HALGN</name>
<evidence type="ECO:0000256" key="12">
    <source>
        <dbReference type="RuleBase" id="RU004474"/>
    </source>
</evidence>
<evidence type="ECO:0000256" key="6">
    <source>
        <dbReference type="ARBA" id="ARBA00022603"/>
    </source>
</evidence>
<dbReference type="InterPro" id="IPR024072">
    <property type="entry name" value="DHFR-like_dom_sf"/>
</dbReference>
<keyword evidence="5" id="KW-0554">One-carbon metabolism</keyword>
<dbReference type="EMBL" id="RRYP01011761">
    <property type="protein sequence ID" value="TNV77527.1"/>
    <property type="molecule type" value="Genomic_DNA"/>
</dbReference>
<evidence type="ECO:0000256" key="5">
    <source>
        <dbReference type="ARBA" id="ARBA00022563"/>
    </source>
</evidence>
<evidence type="ECO:0000256" key="10">
    <source>
        <dbReference type="ARBA" id="ARBA00023002"/>
    </source>
</evidence>
<evidence type="ECO:0000256" key="2">
    <source>
        <dbReference type="ARBA" id="ARBA00011947"/>
    </source>
</evidence>
<keyword evidence="8" id="KW-0545">Nucleotide biosynthesis</keyword>
<dbReference type="GO" id="GO:0006730">
    <property type="term" value="P:one-carbon metabolic process"/>
    <property type="evidence" value="ECO:0007669"/>
    <property type="project" value="UniProtKB-KW"/>
</dbReference>
<dbReference type="GO" id="GO:0032259">
    <property type="term" value="P:methylation"/>
    <property type="evidence" value="ECO:0007669"/>
    <property type="project" value="UniProtKB-KW"/>
</dbReference>
<dbReference type="PRINTS" id="PR00070">
    <property type="entry name" value="DHFR"/>
</dbReference>
<dbReference type="InterPro" id="IPR001796">
    <property type="entry name" value="DHFR_dom"/>
</dbReference>
<dbReference type="Pfam" id="PF00186">
    <property type="entry name" value="DHFR_1"/>
    <property type="match status" value="1"/>
</dbReference>
<sequence length="392" mass="44722">MSQGSICKFILLMEQITAQKGFKKGFSLIVAVSRNGAIGFEGKLPWPYIPKEMKHFSETTQFIDTDQVGIPDAQNAVIMGRKTWESIPLQNKPLRNRLNVVLTSQVQQFKQIPKRLEIQKSLGEALTALDKNDNVREVFLIGGTQMFAEALTTYINSCKLLILTRINKDFVGDTFMPTYDSNNFQLIHQSKTFAFGDITYDYIYLGNKSLIKQIPTFLYQKYQASPEFQFMQYIKHGSTLSKTLQLDIDLTETFPIFHGVQLNDILPNIQLRFDQRGDTIREPEDYTKLLSHDGKSAKLTDRVLSISYSKAIKLEEIPQIIGSECLLIKMLAKGSKCKSIEKVQFKFESIIEGCENEKCVVENECQPWPIIEMKESKGAFQASDISLINYFP</sequence>
<keyword evidence="9" id="KW-0521">NADP</keyword>
<proteinExistence type="inferred from homology"/>
<dbReference type="GO" id="GO:0050661">
    <property type="term" value="F:NADP binding"/>
    <property type="evidence" value="ECO:0007669"/>
    <property type="project" value="InterPro"/>
</dbReference>
<evidence type="ECO:0000256" key="8">
    <source>
        <dbReference type="ARBA" id="ARBA00022727"/>
    </source>
</evidence>
<evidence type="ECO:0000259" key="13">
    <source>
        <dbReference type="PROSITE" id="PS51330"/>
    </source>
</evidence>
<dbReference type="CDD" id="cd00209">
    <property type="entry name" value="DHFR"/>
    <property type="match status" value="1"/>
</dbReference>
<protein>
    <recommendedName>
        <fullName evidence="4">Bifunctional dihydrofolate reductase-thymidylate synthase</fullName>
        <ecNumber evidence="3">1.5.1.3</ecNumber>
        <ecNumber evidence="2">2.1.1.45</ecNumber>
    </recommendedName>
</protein>
<evidence type="ECO:0000256" key="3">
    <source>
        <dbReference type="ARBA" id="ARBA00012856"/>
    </source>
</evidence>
<dbReference type="InterPro" id="IPR017925">
    <property type="entry name" value="DHFR_CS"/>
</dbReference>
<accession>A0A8J8NL70</accession>
<keyword evidence="15" id="KW-1185">Reference proteome</keyword>
<dbReference type="OrthoDB" id="766at2759"/>
<dbReference type="Gene3D" id="3.40.430.10">
    <property type="entry name" value="Dihydrofolate Reductase, subunit A"/>
    <property type="match status" value="1"/>
</dbReference>
<evidence type="ECO:0000313" key="14">
    <source>
        <dbReference type="EMBL" id="TNV77527.1"/>
    </source>
</evidence>
<dbReference type="GO" id="GO:0004799">
    <property type="term" value="F:thymidylate synthase activity"/>
    <property type="evidence" value="ECO:0007669"/>
    <property type="project" value="UniProtKB-EC"/>
</dbReference>
<evidence type="ECO:0000256" key="9">
    <source>
        <dbReference type="ARBA" id="ARBA00022857"/>
    </source>
</evidence>
<dbReference type="GO" id="GO:0004146">
    <property type="term" value="F:dihydrofolate reductase activity"/>
    <property type="evidence" value="ECO:0007669"/>
    <property type="project" value="UniProtKB-EC"/>
</dbReference>
<evidence type="ECO:0000256" key="4">
    <source>
        <dbReference type="ARBA" id="ARBA00019798"/>
    </source>
</evidence>